<dbReference type="CDD" id="cd03444">
    <property type="entry name" value="Thioesterase_II_repeat1"/>
    <property type="match status" value="1"/>
</dbReference>
<dbReference type="InterPro" id="IPR042171">
    <property type="entry name" value="Acyl-CoA_hotdog"/>
</dbReference>
<dbReference type="GeneID" id="90002795"/>
<dbReference type="InterPro" id="IPR049449">
    <property type="entry name" value="TesB_ACOT8-like_N"/>
</dbReference>
<dbReference type="PANTHER" id="PTHR11066">
    <property type="entry name" value="ACYL-COA THIOESTERASE"/>
    <property type="match status" value="1"/>
</dbReference>
<name>A0ABR0RCP1_9EURO</name>
<dbReference type="InterPro" id="IPR003703">
    <property type="entry name" value="Acyl_CoA_thio"/>
</dbReference>
<comment type="caution">
    <text evidence="5">The sequence shown here is derived from an EMBL/GenBank/DDBJ whole genome shotgun (WGS) entry which is preliminary data.</text>
</comment>
<dbReference type="Pfam" id="PF13622">
    <property type="entry name" value="4HBT_3"/>
    <property type="match status" value="1"/>
</dbReference>
<feature type="domain" description="Acyl-CoA thioesterase-like N-terminal HotDog" evidence="3">
    <location>
        <begin position="36"/>
        <end position="129"/>
    </location>
</feature>
<evidence type="ECO:0000256" key="1">
    <source>
        <dbReference type="ARBA" id="ARBA00006538"/>
    </source>
</evidence>
<evidence type="ECO:0000259" key="3">
    <source>
        <dbReference type="Pfam" id="PF13622"/>
    </source>
</evidence>
<dbReference type="EMBL" id="JAVHJV010000013">
    <property type="protein sequence ID" value="KAK5938376.1"/>
    <property type="molecule type" value="Genomic_DNA"/>
</dbReference>
<evidence type="ECO:0000259" key="4">
    <source>
        <dbReference type="Pfam" id="PF20789"/>
    </source>
</evidence>
<evidence type="ECO:0000313" key="6">
    <source>
        <dbReference type="Proteomes" id="UP001334248"/>
    </source>
</evidence>
<dbReference type="Pfam" id="PF20789">
    <property type="entry name" value="4HBT_3C"/>
    <property type="match status" value="1"/>
</dbReference>
<keyword evidence="6" id="KW-1185">Reference proteome</keyword>
<dbReference type="Gene3D" id="2.40.160.210">
    <property type="entry name" value="Acyl-CoA thioesterase, double hotdog domain"/>
    <property type="match status" value="1"/>
</dbReference>
<comment type="similarity">
    <text evidence="1">Belongs to the C/M/P thioester hydrolase family.</text>
</comment>
<organism evidence="5 6">
    <name type="scientific">Knufia obscura</name>
    <dbReference type="NCBI Taxonomy" id="1635080"/>
    <lineage>
        <taxon>Eukaryota</taxon>
        <taxon>Fungi</taxon>
        <taxon>Dikarya</taxon>
        <taxon>Ascomycota</taxon>
        <taxon>Pezizomycotina</taxon>
        <taxon>Eurotiomycetes</taxon>
        <taxon>Chaetothyriomycetidae</taxon>
        <taxon>Chaetothyriales</taxon>
        <taxon>Trichomeriaceae</taxon>
        <taxon>Knufia</taxon>
    </lineage>
</organism>
<keyword evidence="2" id="KW-0378">Hydrolase</keyword>
<protein>
    <recommendedName>
        <fullName evidence="7">Acyl-CoA thioesterase</fullName>
    </recommendedName>
</protein>
<evidence type="ECO:0000256" key="2">
    <source>
        <dbReference type="ARBA" id="ARBA00022801"/>
    </source>
</evidence>
<sequence length="341" mass="37018">MEGLPASGTAPSLPTMAEQIAVDQISPDTFTSRVHPQRMGNAAPIAYGGCTAGIAVHSACLTLPQDSNSNFHLYSVLGAFHGPTRIDRKLKCVVTRTRSTKTFQTRRVVASQTMDDGSERTCADFFVDFHVREAELFGYSARPSMGYGVGPMDPTHTAPTIEVAERLVRDGHISREAAEANGKMFAMAESFFETRQCTDGVSGQNLMGLAKDLTTTQDDRHITDKTSAEWLRTRTPLANEAENCAALAFIMDGALSFLPLNLDHKNFGDSGACSTLDFALRVMRPGVMMDGWHFRERRTVAAAAGRSYSESRLWDEGGGMVAVMTQSCIIRPPPAGTKAKL</sequence>
<feature type="domain" description="Acyl-CoA thioesterase-like C-terminal" evidence="4">
    <location>
        <begin position="220"/>
        <end position="330"/>
    </location>
</feature>
<dbReference type="SUPFAM" id="SSF54637">
    <property type="entry name" value="Thioesterase/thiol ester dehydrase-isomerase"/>
    <property type="match status" value="2"/>
</dbReference>
<dbReference type="InterPro" id="IPR049450">
    <property type="entry name" value="ACOT8-like_C"/>
</dbReference>
<proteinExistence type="inferred from homology"/>
<dbReference type="PANTHER" id="PTHR11066:SF35">
    <property type="entry name" value="ACYL-COA THIOESTERASE II"/>
    <property type="match status" value="1"/>
</dbReference>
<dbReference type="InterPro" id="IPR029069">
    <property type="entry name" value="HotDog_dom_sf"/>
</dbReference>
<evidence type="ECO:0000313" key="5">
    <source>
        <dbReference type="EMBL" id="KAK5938376.1"/>
    </source>
</evidence>
<accession>A0ABR0RCP1</accession>
<evidence type="ECO:0008006" key="7">
    <source>
        <dbReference type="Google" id="ProtNLM"/>
    </source>
</evidence>
<dbReference type="RefSeq" id="XP_064726466.1">
    <property type="nucleotide sequence ID" value="XM_064877741.1"/>
</dbReference>
<reference evidence="5 6" key="1">
    <citation type="journal article" date="2023" name="Res Sq">
        <title>Genomic and morphological characterization of Knufia obscura isolated from the Mars 2020 spacecraft assembly facility.</title>
        <authorList>
            <person name="Chander A.M."/>
            <person name="Teixeira M.M."/>
            <person name="Singh N.K."/>
            <person name="Williams M.P."/>
            <person name="Parker C.W."/>
            <person name="Leo P."/>
            <person name="Stajich J.E."/>
            <person name="Torok T."/>
            <person name="Tighe S."/>
            <person name="Mason C.E."/>
            <person name="Venkateswaran K."/>
        </authorList>
    </citation>
    <scope>NUCLEOTIDE SEQUENCE [LARGE SCALE GENOMIC DNA]</scope>
    <source>
        <strain evidence="5 6">CCFEE 5817</strain>
    </source>
</reference>
<gene>
    <name evidence="5" type="ORF">PMZ80_009346</name>
</gene>
<dbReference type="Proteomes" id="UP001334248">
    <property type="component" value="Unassembled WGS sequence"/>
</dbReference>